<gene>
    <name evidence="1" type="ORF">VCR31J2_1270531</name>
</gene>
<name>A0AA86X9W8_9VIBR</name>
<protein>
    <submittedName>
        <fullName evidence="1">Uncharacterized protein</fullName>
    </submittedName>
</protein>
<proteinExistence type="predicted"/>
<sequence length="157" mass="17722">MGLTRKTKILSIISLLVLPLLVPWVNAMFSDFEINSHFDDREVTLIGSHGRFKAQAAYHDGTHAVGTGYYGTFFDTIYLLTVRTDKVVEGDPNNLNAFLRSHQTLMVYKIKKNDDGHYVLRRLEEDPRLGMHESQIEAIGFFGPLSSIPTPEVNQAL</sequence>
<dbReference type="AlphaFoldDB" id="A0AA86X9W8"/>
<comment type="caution">
    <text evidence="1">The sequence shown here is derived from an EMBL/GenBank/DDBJ whole genome shotgun (WGS) entry which is preliminary data.</text>
</comment>
<accession>A0AA86X9W8</accession>
<organism evidence="1 2">
    <name type="scientific">Vibrio coralliirubri</name>
    <dbReference type="NCBI Taxonomy" id="1516159"/>
    <lineage>
        <taxon>Bacteria</taxon>
        <taxon>Pseudomonadati</taxon>
        <taxon>Pseudomonadota</taxon>
        <taxon>Gammaproteobacteria</taxon>
        <taxon>Vibrionales</taxon>
        <taxon>Vibrionaceae</taxon>
        <taxon>Vibrio</taxon>
    </lineage>
</organism>
<evidence type="ECO:0000313" key="1">
    <source>
        <dbReference type="EMBL" id="CDT61132.1"/>
    </source>
</evidence>
<evidence type="ECO:0000313" key="2">
    <source>
        <dbReference type="Proteomes" id="UP000041625"/>
    </source>
</evidence>
<reference evidence="1 2" key="1">
    <citation type="submission" date="2014-06" db="EMBL/GenBank/DDBJ databases">
        <authorList>
            <person name="Le Roux F."/>
        </authorList>
    </citation>
    <scope>NUCLEOTIDE SEQUENCE [LARGE SCALE GENOMIC DNA]</scope>
    <source>
        <strain evidence="1 2">J2-31</strain>
    </source>
</reference>
<keyword evidence="2" id="KW-1185">Reference proteome</keyword>
<dbReference type="EMBL" id="CCKJ01000032">
    <property type="protein sequence ID" value="CDT61132.1"/>
    <property type="molecule type" value="Genomic_DNA"/>
</dbReference>
<dbReference type="Proteomes" id="UP000041625">
    <property type="component" value="Unassembled WGS sequence"/>
</dbReference>